<feature type="domain" description="C2H2-type" evidence="13">
    <location>
        <begin position="218"/>
        <end position="245"/>
    </location>
</feature>
<feature type="domain" description="C2H2-type" evidence="13">
    <location>
        <begin position="358"/>
        <end position="384"/>
    </location>
</feature>
<dbReference type="FunFam" id="3.30.160.60:FF:000060">
    <property type="entry name" value="zinc finger protein 436"/>
    <property type="match status" value="1"/>
</dbReference>
<dbReference type="Gene3D" id="3.30.160.60">
    <property type="entry name" value="Classic Zinc Finger"/>
    <property type="match status" value="7"/>
</dbReference>
<dbReference type="Proteomes" id="UP000235965">
    <property type="component" value="Unassembled WGS sequence"/>
</dbReference>
<feature type="binding site" evidence="12">
    <location>
        <position position="62"/>
    </location>
    <ligand>
        <name>Zn(2+)</name>
        <dbReference type="ChEBI" id="CHEBI:29105"/>
    </ligand>
</feature>
<dbReference type="FunFam" id="3.30.160.60:FF:000212">
    <property type="entry name" value="zinc finger protein 382 isoform X2"/>
    <property type="match status" value="1"/>
</dbReference>
<evidence type="ECO:0000256" key="4">
    <source>
        <dbReference type="ARBA" id="ARBA00022737"/>
    </source>
</evidence>
<evidence type="ECO:0000256" key="1">
    <source>
        <dbReference type="ARBA" id="ARBA00004123"/>
    </source>
</evidence>
<evidence type="ECO:0000313" key="15">
    <source>
        <dbReference type="EMBL" id="PNF28349.1"/>
    </source>
</evidence>
<dbReference type="PROSITE" id="PS51915">
    <property type="entry name" value="ZAD"/>
    <property type="match status" value="1"/>
</dbReference>
<keyword evidence="8" id="KW-0238">DNA-binding</keyword>
<evidence type="ECO:0000259" key="13">
    <source>
        <dbReference type="PROSITE" id="PS50157"/>
    </source>
</evidence>
<dbReference type="FunFam" id="3.30.160.60:FF:000325">
    <property type="entry name" value="ZFP90 zinc finger protein"/>
    <property type="match status" value="1"/>
</dbReference>
<feature type="domain" description="C2H2-type" evidence="13">
    <location>
        <begin position="302"/>
        <end position="329"/>
    </location>
</feature>
<keyword evidence="4" id="KW-0677">Repeat</keyword>
<dbReference type="SMART" id="SM00868">
    <property type="entry name" value="zf-AD"/>
    <property type="match status" value="1"/>
</dbReference>
<dbReference type="Pfam" id="PF00096">
    <property type="entry name" value="zf-C2H2"/>
    <property type="match status" value="7"/>
</dbReference>
<proteinExistence type="inferred from homology"/>
<dbReference type="InParanoid" id="A0A2J7QIE8"/>
<evidence type="ECO:0000256" key="3">
    <source>
        <dbReference type="ARBA" id="ARBA00022723"/>
    </source>
</evidence>
<evidence type="ECO:0000256" key="6">
    <source>
        <dbReference type="ARBA" id="ARBA00022833"/>
    </source>
</evidence>
<dbReference type="FunFam" id="3.30.160.60:FF:000145">
    <property type="entry name" value="Zinc finger protein 574"/>
    <property type="match status" value="1"/>
</dbReference>
<evidence type="ECO:0000256" key="5">
    <source>
        <dbReference type="ARBA" id="ARBA00022771"/>
    </source>
</evidence>
<reference evidence="15 16" key="1">
    <citation type="submission" date="2017-12" db="EMBL/GenBank/DDBJ databases">
        <title>Hemimetabolous genomes reveal molecular basis of termite eusociality.</title>
        <authorList>
            <person name="Harrison M.C."/>
            <person name="Jongepier E."/>
            <person name="Robertson H.M."/>
            <person name="Arning N."/>
            <person name="Bitard-Feildel T."/>
            <person name="Chao H."/>
            <person name="Childers C.P."/>
            <person name="Dinh H."/>
            <person name="Doddapaneni H."/>
            <person name="Dugan S."/>
            <person name="Gowin J."/>
            <person name="Greiner C."/>
            <person name="Han Y."/>
            <person name="Hu H."/>
            <person name="Hughes D.S.T."/>
            <person name="Huylmans A.-K."/>
            <person name="Kemena C."/>
            <person name="Kremer L.P.M."/>
            <person name="Lee S.L."/>
            <person name="Lopez-Ezquerra A."/>
            <person name="Mallet L."/>
            <person name="Monroy-Kuhn J.M."/>
            <person name="Moser A."/>
            <person name="Murali S.C."/>
            <person name="Muzny D.M."/>
            <person name="Otani S."/>
            <person name="Piulachs M.-D."/>
            <person name="Poelchau M."/>
            <person name="Qu J."/>
            <person name="Schaub F."/>
            <person name="Wada-Katsumata A."/>
            <person name="Worley K.C."/>
            <person name="Xie Q."/>
            <person name="Ylla G."/>
            <person name="Poulsen M."/>
            <person name="Gibbs R.A."/>
            <person name="Schal C."/>
            <person name="Richards S."/>
            <person name="Belles X."/>
            <person name="Korb J."/>
            <person name="Bornberg-Bauer E."/>
        </authorList>
    </citation>
    <scope>NUCLEOTIDE SEQUENCE [LARGE SCALE GENOMIC DNA]</scope>
    <source>
        <tissue evidence="15">Whole body</tissue>
    </source>
</reference>
<dbReference type="PANTHER" id="PTHR24394:SF44">
    <property type="entry name" value="ZINC FINGER PROTEIN 271-LIKE"/>
    <property type="match status" value="1"/>
</dbReference>
<dbReference type="InterPro" id="IPR036236">
    <property type="entry name" value="Znf_C2H2_sf"/>
</dbReference>
<keyword evidence="16" id="KW-1185">Reference proteome</keyword>
<dbReference type="EMBL" id="NEVH01013954">
    <property type="protein sequence ID" value="PNF28349.1"/>
    <property type="molecule type" value="Genomic_DNA"/>
</dbReference>
<dbReference type="SUPFAM" id="SSF57716">
    <property type="entry name" value="Glucocorticoid receptor-like (DNA-binding domain)"/>
    <property type="match status" value="1"/>
</dbReference>
<feature type="domain" description="C2H2-type" evidence="13">
    <location>
        <begin position="385"/>
        <end position="407"/>
    </location>
</feature>
<comment type="similarity">
    <text evidence="2">Belongs to the krueppel C2H2-type zinc-finger protein family.</text>
</comment>
<dbReference type="GO" id="GO:0003677">
    <property type="term" value="F:DNA binding"/>
    <property type="evidence" value="ECO:0007669"/>
    <property type="project" value="UniProtKB-KW"/>
</dbReference>
<dbReference type="Gene3D" id="3.40.1800.20">
    <property type="match status" value="1"/>
</dbReference>
<evidence type="ECO:0000256" key="9">
    <source>
        <dbReference type="ARBA" id="ARBA00023163"/>
    </source>
</evidence>
<comment type="caution">
    <text evidence="15">The sequence shown here is derived from an EMBL/GenBank/DDBJ whole genome shotgun (WGS) entry which is preliminary data.</text>
</comment>
<feature type="domain" description="ZAD" evidence="14">
    <location>
        <begin position="9"/>
        <end position="86"/>
    </location>
</feature>
<sequence length="411" mass="46843">MSAEINIDKVCRLCMEETSMLLPIFNADLDREGALLPQMIMALAEIQMFPDDGLPSNVCPKCIHQANKAYEFKKKCEASDSKLRVHLCKMQDFKDVTVKSEPKWDCYDGCDTSSNPASNAEQYVEEGNSHDMWDQNSGYLEPVVQCTVKEELVDTGDVEIISGTDPALQLKIESADMKIEDSFISHSSCEIMGSTSDRQIDIVRDGNSDTLEENKFHHKCHICPKAFKKKFQLTEHMRTHTGNLPYQCTHCLKSFARKFSLKDHLNLHTGVKPYSCTLCQKAFARRVTLNVHIKAHTASKVFKCEICQKSFTKKVHLADHLRLHSGDQPFICNICGKAFTHKYSLTVHLRHHRGEKPYVCYCGKSFSQQSHLTVHQRTHTGERPYQCVICNKAFNHNGHLKEHLKVHKVLC</sequence>
<evidence type="ECO:0000256" key="8">
    <source>
        <dbReference type="ARBA" id="ARBA00023125"/>
    </source>
</evidence>
<dbReference type="InterPro" id="IPR013087">
    <property type="entry name" value="Znf_C2H2_type"/>
</dbReference>
<feature type="binding site" evidence="12">
    <location>
        <position position="14"/>
    </location>
    <ligand>
        <name>Zn(2+)</name>
        <dbReference type="ChEBI" id="CHEBI:29105"/>
    </ligand>
</feature>
<keyword evidence="9" id="KW-0804">Transcription</keyword>
<dbReference type="GO" id="GO:0000981">
    <property type="term" value="F:DNA-binding transcription factor activity, RNA polymerase II-specific"/>
    <property type="evidence" value="ECO:0007669"/>
    <property type="project" value="TreeGrafter"/>
</dbReference>
<dbReference type="SMART" id="SM00355">
    <property type="entry name" value="ZnF_C2H2"/>
    <property type="match status" value="7"/>
</dbReference>
<feature type="domain" description="C2H2-type" evidence="13">
    <location>
        <begin position="330"/>
        <end position="357"/>
    </location>
</feature>
<dbReference type="AlphaFoldDB" id="A0A2J7QIE8"/>
<accession>A0A2J7QIE8</accession>
<feature type="domain" description="C2H2-type" evidence="13">
    <location>
        <begin position="274"/>
        <end position="301"/>
    </location>
</feature>
<keyword evidence="5 11" id="KW-0863">Zinc-finger</keyword>
<feature type="binding site" evidence="12">
    <location>
        <position position="59"/>
    </location>
    <ligand>
        <name>Zn(2+)</name>
        <dbReference type="ChEBI" id="CHEBI:29105"/>
    </ligand>
</feature>
<dbReference type="Pfam" id="PF07776">
    <property type="entry name" value="zf-AD"/>
    <property type="match status" value="1"/>
</dbReference>
<comment type="subcellular location">
    <subcellularLocation>
        <location evidence="1">Nucleus</location>
    </subcellularLocation>
</comment>
<name>A0A2J7QIE8_9NEOP</name>
<evidence type="ECO:0000256" key="12">
    <source>
        <dbReference type="PROSITE-ProRule" id="PRU01263"/>
    </source>
</evidence>
<evidence type="ECO:0000256" key="2">
    <source>
        <dbReference type="ARBA" id="ARBA00006991"/>
    </source>
</evidence>
<dbReference type="FunFam" id="3.30.160.60:FF:000624">
    <property type="entry name" value="zinc finger protein 697"/>
    <property type="match status" value="2"/>
</dbReference>
<keyword evidence="6 12" id="KW-0862">Zinc</keyword>
<evidence type="ECO:0000313" key="16">
    <source>
        <dbReference type="Proteomes" id="UP000235965"/>
    </source>
</evidence>
<dbReference type="OrthoDB" id="6077919at2759"/>
<organism evidence="15 16">
    <name type="scientific">Cryptotermes secundus</name>
    <dbReference type="NCBI Taxonomy" id="105785"/>
    <lineage>
        <taxon>Eukaryota</taxon>
        <taxon>Metazoa</taxon>
        <taxon>Ecdysozoa</taxon>
        <taxon>Arthropoda</taxon>
        <taxon>Hexapoda</taxon>
        <taxon>Insecta</taxon>
        <taxon>Pterygota</taxon>
        <taxon>Neoptera</taxon>
        <taxon>Polyneoptera</taxon>
        <taxon>Dictyoptera</taxon>
        <taxon>Blattodea</taxon>
        <taxon>Blattoidea</taxon>
        <taxon>Termitoidae</taxon>
        <taxon>Kalotermitidae</taxon>
        <taxon>Cryptotermitinae</taxon>
        <taxon>Cryptotermes</taxon>
    </lineage>
</organism>
<evidence type="ECO:0000256" key="10">
    <source>
        <dbReference type="ARBA" id="ARBA00023242"/>
    </source>
</evidence>
<dbReference type="GO" id="GO:0005634">
    <property type="term" value="C:nucleus"/>
    <property type="evidence" value="ECO:0007669"/>
    <property type="project" value="UniProtKB-SubCell"/>
</dbReference>
<dbReference type="SUPFAM" id="SSF57667">
    <property type="entry name" value="beta-beta-alpha zinc fingers"/>
    <property type="match status" value="4"/>
</dbReference>
<dbReference type="PROSITE" id="PS00028">
    <property type="entry name" value="ZINC_FINGER_C2H2_1"/>
    <property type="match status" value="6"/>
</dbReference>
<dbReference type="STRING" id="105785.A0A2J7QIE8"/>
<keyword evidence="3 12" id="KW-0479">Metal-binding</keyword>
<dbReference type="InterPro" id="IPR012934">
    <property type="entry name" value="Znf_AD"/>
</dbReference>
<feature type="binding site" evidence="12">
    <location>
        <position position="11"/>
    </location>
    <ligand>
        <name>Zn(2+)</name>
        <dbReference type="ChEBI" id="CHEBI:29105"/>
    </ligand>
</feature>
<protein>
    <submittedName>
        <fullName evidence="15">Uncharacterized protein</fullName>
    </submittedName>
</protein>
<dbReference type="FunFam" id="3.30.160.60:FF:000045">
    <property type="entry name" value="ZFP69 zinc finger protein B"/>
    <property type="match status" value="1"/>
</dbReference>
<dbReference type="PANTHER" id="PTHR24394">
    <property type="entry name" value="ZINC FINGER PROTEIN"/>
    <property type="match status" value="1"/>
</dbReference>
<keyword evidence="7" id="KW-0805">Transcription regulation</keyword>
<evidence type="ECO:0000256" key="7">
    <source>
        <dbReference type="ARBA" id="ARBA00023015"/>
    </source>
</evidence>
<gene>
    <name evidence="15" type="ORF">B7P43_G01892</name>
</gene>
<evidence type="ECO:0000259" key="14">
    <source>
        <dbReference type="PROSITE" id="PS51915"/>
    </source>
</evidence>
<keyword evidence="10" id="KW-0539">Nucleus</keyword>
<dbReference type="GO" id="GO:0008270">
    <property type="term" value="F:zinc ion binding"/>
    <property type="evidence" value="ECO:0007669"/>
    <property type="project" value="UniProtKB-UniRule"/>
</dbReference>
<dbReference type="PROSITE" id="PS50157">
    <property type="entry name" value="ZINC_FINGER_C2H2_2"/>
    <property type="match status" value="7"/>
</dbReference>
<evidence type="ECO:0000256" key="11">
    <source>
        <dbReference type="PROSITE-ProRule" id="PRU00042"/>
    </source>
</evidence>
<feature type="domain" description="C2H2-type" evidence="13">
    <location>
        <begin position="246"/>
        <end position="273"/>
    </location>
</feature>